<dbReference type="SUPFAM" id="SSF53335">
    <property type="entry name" value="S-adenosyl-L-methionine-dependent methyltransferases"/>
    <property type="match status" value="1"/>
</dbReference>
<dbReference type="Proteomes" id="UP000006681">
    <property type="component" value="Chromosome"/>
</dbReference>
<evidence type="ECO:0000259" key="1">
    <source>
        <dbReference type="Pfam" id="PF05050"/>
    </source>
</evidence>
<proteinExistence type="predicted"/>
<dbReference type="GO" id="GO:0008168">
    <property type="term" value="F:methyltransferase activity"/>
    <property type="evidence" value="ECO:0007669"/>
    <property type="project" value="UniProtKB-KW"/>
</dbReference>
<keyword evidence="3" id="KW-1185">Reference proteome</keyword>
<dbReference type="RefSeq" id="WP_013336650.1">
    <property type="nucleotide sequence ID" value="NC_014537.1"/>
</dbReference>
<dbReference type="PANTHER" id="PTHR34203:SF15">
    <property type="entry name" value="SLL1173 PROTEIN"/>
    <property type="match status" value="1"/>
</dbReference>
<dbReference type="InterPro" id="IPR029063">
    <property type="entry name" value="SAM-dependent_MTases_sf"/>
</dbReference>
<dbReference type="Pfam" id="PF05050">
    <property type="entry name" value="Methyltransf_21"/>
    <property type="match status" value="1"/>
</dbReference>
<sequence length="246" mass="28451">MANIIINCRNNPVGLIKRAFIFFINVKGITFYDELRLLIAVLIFIYYILRRLLRLENKVYNLSYYIPGKDSVLIRYRDEEYDVKFIIRPRSGDFYDILGEHYELNHWLALVLNTTKHAVIVDVGAYIGGYTVRACKKAKRVIAIEPLESAATLLRKNVELNNCNNVVLIKKAVWKEQGKVPMKIVEFNEEESRIDHNGNIIIEADTLDNIIKELGIDRIDFLKIDIEGAEAEAIHGMKETLKIRII</sequence>
<dbReference type="NCBIfam" id="TIGR01444">
    <property type="entry name" value="fkbM_fam"/>
    <property type="match status" value="1"/>
</dbReference>
<name>E1QTD2_VULDI</name>
<dbReference type="Gene3D" id="3.40.50.150">
    <property type="entry name" value="Vaccinia Virus protein VP39"/>
    <property type="match status" value="1"/>
</dbReference>
<dbReference type="OrthoDB" id="28887at2157"/>
<evidence type="ECO:0000313" key="2">
    <source>
        <dbReference type="EMBL" id="ADN50925.1"/>
    </source>
</evidence>
<dbReference type="GeneID" id="9752479"/>
<organism evidence="2 3">
    <name type="scientific">Vulcanisaeta distributa (strain DSM 14429 / JCM 11212 / NBRC 100878 / IC-017)</name>
    <dbReference type="NCBI Taxonomy" id="572478"/>
    <lineage>
        <taxon>Archaea</taxon>
        <taxon>Thermoproteota</taxon>
        <taxon>Thermoprotei</taxon>
        <taxon>Thermoproteales</taxon>
        <taxon>Thermoproteaceae</taxon>
        <taxon>Vulcanisaeta</taxon>
    </lineage>
</organism>
<dbReference type="CDD" id="cd02440">
    <property type="entry name" value="AdoMet_MTases"/>
    <property type="match status" value="1"/>
</dbReference>
<dbReference type="PANTHER" id="PTHR34203">
    <property type="entry name" value="METHYLTRANSFERASE, FKBM FAMILY PROTEIN"/>
    <property type="match status" value="1"/>
</dbReference>
<dbReference type="EMBL" id="CP002100">
    <property type="protein sequence ID" value="ADN50925.1"/>
    <property type="molecule type" value="Genomic_DNA"/>
</dbReference>
<feature type="domain" description="Methyltransferase FkbM" evidence="1">
    <location>
        <begin position="122"/>
        <end position="243"/>
    </location>
</feature>
<dbReference type="InterPro" id="IPR052514">
    <property type="entry name" value="SAM-dependent_MTase"/>
</dbReference>
<dbReference type="KEGG" id="vdi:Vdis_1542"/>
<reference evidence="2 3" key="1">
    <citation type="journal article" date="2010" name="Stand. Genomic Sci.">
        <title>Complete genome sequence of Vulcanisaeta distributa type strain (IC-017).</title>
        <authorList>
            <person name="Mavromatis K."/>
            <person name="Sikorski J."/>
            <person name="Pabst E."/>
            <person name="Teshima H."/>
            <person name="Lapidus A."/>
            <person name="Lucas S."/>
            <person name="Nolan M."/>
            <person name="Glavina Del Rio T."/>
            <person name="Cheng J.F."/>
            <person name="Bruce D."/>
            <person name="Goodwin L."/>
            <person name="Pitluck S."/>
            <person name="Liolios K."/>
            <person name="Ivanova N."/>
            <person name="Mikhailova N."/>
            <person name="Pati A."/>
            <person name="Chen A."/>
            <person name="Palaniappan K."/>
            <person name="Land M."/>
            <person name="Hauser L."/>
            <person name="Chang Y.J."/>
            <person name="Jeffries C.D."/>
            <person name="Rohde M."/>
            <person name="Spring S."/>
            <person name="Goker M."/>
            <person name="Wirth R."/>
            <person name="Woyke T."/>
            <person name="Bristow J."/>
            <person name="Eisen J.A."/>
            <person name="Markowitz V."/>
            <person name="Hugenholtz P."/>
            <person name="Klenk H.P."/>
            <person name="Kyrpides N.C."/>
        </authorList>
    </citation>
    <scope>NUCLEOTIDE SEQUENCE [LARGE SCALE GENOMIC DNA]</scope>
    <source>
        <strain evidence="3">DSM 14429 / JCM 11212 / NBRC 100878 / IC-017</strain>
    </source>
</reference>
<keyword evidence="2" id="KW-0808">Transferase</keyword>
<protein>
    <submittedName>
        <fullName evidence="2">Methyltransferase FkbM family</fullName>
    </submittedName>
</protein>
<gene>
    <name evidence="2" type="ordered locus">Vdis_1542</name>
</gene>
<dbReference type="InterPro" id="IPR006342">
    <property type="entry name" value="FkbM_mtfrase"/>
</dbReference>
<reference evidence="3" key="2">
    <citation type="journal article" date="2010" name="Stand. Genomic Sci.">
        <title>Complete genome sequence of Vulcanisaeta distributa type strain (IC-017T).</title>
        <authorList>
            <person name="Mavromatis K."/>
            <person name="Sikorski J."/>
            <person name="Pabst E."/>
            <person name="Teshima H."/>
            <person name="Lapidus A."/>
            <person name="Lucas S."/>
            <person name="Nolan M."/>
            <person name="Glavina Del Rio T."/>
            <person name="Cheng J."/>
            <person name="Bruce D."/>
            <person name="Goodwin L."/>
            <person name="Pitluck S."/>
            <person name="Liolios K."/>
            <person name="Ivanova N."/>
            <person name="Mikhailova N."/>
            <person name="Pati A."/>
            <person name="Chen A."/>
            <person name="Palaniappan K."/>
            <person name="Land M."/>
            <person name="Hauser L."/>
            <person name="Chang Y."/>
            <person name="Jeffries C."/>
            <person name="Rohde M."/>
            <person name="Spring S."/>
            <person name="Goker M."/>
            <person name="Wirth R."/>
            <person name="Woyke T."/>
            <person name="Bristow J."/>
            <person name="Eisen J."/>
            <person name="Markowitz V."/>
            <person name="Hugenholtz P."/>
            <person name="Klenk H."/>
            <person name="Kyrpides N."/>
        </authorList>
    </citation>
    <scope>NUCLEOTIDE SEQUENCE [LARGE SCALE GENOMIC DNA]</scope>
    <source>
        <strain evidence="3">DSM 14429 / JCM 11212 / NBRC 100878 / IC-017</strain>
    </source>
</reference>
<dbReference type="STRING" id="572478.Vdis_1542"/>
<dbReference type="AlphaFoldDB" id="E1QTD2"/>
<dbReference type="GO" id="GO:0032259">
    <property type="term" value="P:methylation"/>
    <property type="evidence" value="ECO:0007669"/>
    <property type="project" value="UniProtKB-KW"/>
</dbReference>
<accession>E1QTD2</accession>
<dbReference type="HOGENOM" id="CLU_968463_0_0_2"/>
<dbReference type="eggNOG" id="arCOG01401">
    <property type="taxonomic scope" value="Archaea"/>
</dbReference>
<keyword evidence="2" id="KW-0489">Methyltransferase</keyword>
<evidence type="ECO:0000313" key="3">
    <source>
        <dbReference type="Proteomes" id="UP000006681"/>
    </source>
</evidence>